<evidence type="ECO:0000313" key="8">
    <source>
        <dbReference type="EMBL" id="AVA07545.1"/>
    </source>
</evidence>
<evidence type="ECO:0000256" key="7">
    <source>
        <dbReference type="RuleBase" id="RU364050"/>
    </source>
</evidence>
<comment type="catalytic activity">
    <reaction evidence="6 7">
        <text>RNA(n) + a ribonucleoside 5'-triphosphate = RNA(n+1) + diphosphate</text>
        <dbReference type="Rhea" id="RHEA:21248"/>
        <dbReference type="Rhea" id="RHEA-COMP:14527"/>
        <dbReference type="Rhea" id="RHEA-COMP:17342"/>
        <dbReference type="ChEBI" id="CHEBI:33019"/>
        <dbReference type="ChEBI" id="CHEBI:61557"/>
        <dbReference type="ChEBI" id="CHEBI:140395"/>
        <dbReference type="EC" id="2.7.7.48"/>
    </reaction>
</comment>
<evidence type="ECO:0000256" key="2">
    <source>
        <dbReference type="ARBA" id="ARBA00022484"/>
    </source>
</evidence>
<evidence type="ECO:0000256" key="6">
    <source>
        <dbReference type="ARBA" id="ARBA00048744"/>
    </source>
</evidence>
<gene>
    <name evidence="8" type="ORF">SfTV2_gp1</name>
</gene>
<proteinExistence type="predicted"/>
<sequence length="1802" mass="204434">MSNNQNQKDNGSDSLQISSAQQGGRFSNPIFNEQTFFDYTSVIKSDTAQVTKQWYLHPYTGVGPHSASFSQSLTNRDIINMYTQAGNYFYHSNCYSASYWTAALSYFQITADQVSVDDESDEDIEEATPSKIQASKVKKTEIDLVSSLSHVDPQVRIYYSQINHIPLPIWNGTPSSIREVLLNSPKHRMTIGGRLVLPKEWKTMTPFDIARWGRGSAEKVNAGGDVDSDVDLNTVDIWSIAPVDGQKTDGIEAPDFNQQEQFAYYTEKDFPSTTFPEALNIKVKDEKTGGFYTGNVDPSNTVPVRSVIRSYSMLPCDIDANRAIPTTNVYSQFMTKITKDQPDDAFRSMISRPAITDADARIWLAHNLSQLKFGSCMDVVPQVCAMLVLHSLTKDRHFVDPVVLRTIRNKSISSWWPGLNISKRKTTDYPTLTMATSHLTYFIKYMARVVPVDTNFDPNLIDVDWVAVPVTSELLAVPTKLGAYVMCHLSSEYWNGTITWHRTSAYQQTEKQVPSGSKDKSLYRVGVEYFMPSSNSVYIEGVKKVWLVVVPSVSDAKATINLFGIGIPNSPDRNSKLVTKDMTQAWAEYWQGSDSSTVPNIITDFFWALTIMMKTTTTPDSTRRAVGLATELSNLAYPGVRVDPSDEGKPKVKGGAWTMGGTSVFKNKYESKDWCDGNDMPKNSDGNRKNRIAGFSFSSVSPNIQHAASYTELTQNLFLRVHTKQTGDVVQEVWVVDRISQRWTSTKPKFNVPQYVANQATSISRLCAAVGFLETGGGAEYNFMNSYAVQQFLTHNGAAMFGNVSAMLVQNDIQPWIWLGYGYNDYPQFFDAYSNAFKQIFQSTVYPVNIHNLQISQPGFNWNKIVDYYSTDPHDQEAWMQFVPVPVCNYLQWINKLEITQSPNTGMVQPIRAMGEEVYGLRITQETNDLKAKLFLMVNDRKTAWPQVRVFDSFETSPYNDTMWMDDYYYLSTAMIDPGQKVVSKWDKNAYLSSNTYARALSPGVLGYAAETVMVITSGLGLSRNDQQSIPHTTPVCLPDPPTAKSFFSPENYGGSRTASDATGPRAYGGRGQGGNGFRHSRDFYHNPSLTHRIQYLVNGGFPRHAPVYRVNFDGVFPEVKDLRPNVEVDALRRTVEVKGKYDLGAFTGPMTLYCKTLFAMGQINVARCLDGILTKIQKQIVKYRIAYQYMDDYIRKQLKYIHNYFFVRVSENIANMLLCHLHTLGGPSPYTEEQINEDIDSWVKGEIDNMPREWIGTELDRLFAATKRVHQSLSLSFRDYCTDVMRWATSGGAPQSEVLGNKVRSKWAWGFSRLSDWSSDSPGVNIIKEAYSTGGVYTVALKREPAKTREIISGPMGSHIRQSYLLYRNQEWDLPSPAFKQDAYQSFMDKQYMSYCSIDGDRFDHNVPKWLVMDIVGRMAFDRDTTEVVSMELQHLQNAELVYHKRKWKWEHGLLSGWRMTSLLGTIVSHLAARWIKEKTRYVFSHVVLGDDIILCSDIDHLQVSKCVSAYQEFGIPANPSKSISGRVGEFLRKVSTPRGILGYPALALKSIFYASPWLDQFQRSVQSEIAHGWWTFISRVLPHRRNNAVVLSLIERMRGDIWFSDDEFYKWVQTPMCMGGGGTLETSEQAYWLAYLVNTERTLDREAYFYSIFGIGDSTLHRTHKFKRIRPSYYSFQHFDRDIPTVPVIPDNINKTLTIMRWYFLNKPNSYLTRAGIKFSKSVRGLSNTKLLELLLGQSDRLTAVISLLHVGEQMSNKLNSVVKMISVLRPRGPTSSLIGDAYLYLERFLENKAYPLITW</sequence>
<dbReference type="Proteomes" id="UP000289380">
    <property type="component" value="Segment"/>
</dbReference>
<dbReference type="EC" id="2.7.7.48" evidence="1 7"/>
<dbReference type="GO" id="GO:0006351">
    <property type="term" value="P:DNA-templated transcription"/>
    <property type="evidence" value="ECO:0007669"/>
    <property type="project" value="InterPro"/>
</dbReference>
<reference evidence="8" key="1">
    <citation type="submission" date="2017-11" db="EMBL/GenBank/DDBJ databases">
        <title>Two novel totiviruses in the# white-backed planthopper, Sogatella furcifera.</title>
        <authorList>
            <person name="Zhang P."/>
            <person name="Wang X."/>
            <person name="Massart S."/>
        </authorList>
    </citation>
    <scope>NUCLEOTIDE SEQUENCE [LARGE SCALE GENOMIC DNA]</scope>
</reference>
<dbReference type="GO" id="GO:0003968">
    <property type="term" value="F:RNA-directed RNA polymerase activity"/>
    <property type="evidence" value="ECO:0007669"/>
    <property type="project" value="UniProtKB-KW"/>
</dbReference>
<evidence type="ECO:0000256" key="5">
    <source>
        <dbReference type="ARBA" id="ARBA00022741"/>
    </source>
</evidence>
<dbReference type="Pfam" id="PF02123">
    <property type="entry name" value="RdRP_4"/>
    <property type="match status" value="1"/>
</dbReference>
<evidence type="ECO:0000256" key="4">
    <source>
        <dbReference type="ARBA" id="ARBA00022695"/>
    </source>
</evidence>
<accession>A0A2L0V7V7</accession>
<name>A0A2L0V7V7_9VIRU</name>
<keyword evidence="2 7" id="KW-0696">RNA-directed RNA polymerase</keyword>
<protein>
    <recommendedName>
        <fullName evidence="1 7">RNA-directed RNA polymerase</fullName>
        <ecNumber evidence="1 7">2.7.7.48</ecNumber>
    </recommendedName>
</protein>
<dbReference type="GO" id="GO:0000166">
    <property type="term" value="F:nucleotide binding"/>
    <property type="evidence" value="ECO:0007669"/>
    <property type="project" value="UniProtKB-KW"/>
</dbReference>
<keyword evidence="9" id="KW-1185">Reference proteome</keyword>
<evidence type="ECO:0000313" key="9">
    <source>
        <dbReference type="Proteomes" id="UP000289380"/>
    </source>
</evidence>
<evidence type="ECO:0000256" key="3">
    <source>
        <dbReference type="ARBA" id="ARBA00022679"/>
    </source>
</evidence>
<dbReference type="EMBL" id="MG546516">
    <property type="protein sequence ID" value="AVA07545.1"/>
    <property type="molecule type" value="Genomic_RNA"/>
</dbReference>
<keyword evidence="7" id="KW-0693">Viral RNA replication</keyword>
<dbReference type="SUPFAM" id="SSF56672">
    <property type="entry name" value="DNA/RNA polymerases"/>
    <property type="match status" value="1"/>
</dbReference>
<keyword evidence="4 7" id="KW-0548">Nucleotidyltransferase</keyword>
<keyword evidence="5 7" id="KW-0547">Nucleotide-binding</keyword>
<dbReference type="InterPro" id="IPR001795">
    <property type="entry name" value="RNA-dir_pol_luteovirus"/>
</dbReference>
<dbReference type="InterPro" id="IPR043502">
    <property type="entry name" value="DNA/RNA_pol_sf"/>
</dbReference>
<keyword evidence="3 7" id="KW-0808">Transferase</keyword>
<dbReference type="GO" id="GO:0003723">
    <property type="term" value="F:RNA binding"/>
    <property type="evidence" value="ECO:0007669"/>
    <property type="project" value="InterPro"/>
</dbReference>
<evidence type="ECO:0000256" key="1">
    <source>
        <dbReference type="ARBA" id="ARBA00012494"/>
    </source>
</evidence>
<organism evidence="8">
    <name type="scientific">Sogatella furcifera totivirus 2</name>
    <dbReference type="NCBI Taxonomy" id="2082586"/>
    <lineage>
        <taxon>Viruses</taxon>
        <taxon>Riboviria</taxon>
        <taxon>Orthornavirae</taxon>
        <taxon>Duplornaviricota</taxon>
        <taxon>Chrymotiviricetes</taxon>
        <taxon>Ghabrivirales</taxon>
        <taxon>Betatotivirineae</taxon>
        <taxon>Inseviridae</taxon>
        <taxon>Insevirus</taxon>
        <taxon>Insevirus jyuni</taxon>
    </lineage>
</organism>